<accession>I3U965</accession>
<dbReference type="SUPFAM" id="SSF56112">
    <property type="entry name" value="Protein kinase-like (PK-like)"/>
    <property type="match status" value="1"/>
</dbReference>
<dbReference type="STRING" id="1036672.TKWG_05260"/>
<keyword evidence="1" id="KW-0418">Kinase</keyword>
<dbReference type="InterPro" id="IPR011009">
    <property type="entry name" value="Kinase-like_dom_sf"/>
</dbReference>
<reference evidence="1 2" key="1">
    <citation type="journal article" date="2011" name="J. Bacteriol.">
        <title>Whole-genome shotgun sequencing of the sulfur-oxidizing chemoautotroph Tetrathiobacter kashmirensis.</title>
        <authorList>
            <person name="Ghosh W."/>
            <person name="George A."/>
            <person name="Agarwal A."/>
            <person name="Raj P."/>
            <person name="Alam M."/>
            <person name="Pyne P."/>
            <person name="Das Gupta S.K."/>
        </authorList>
    </citation>
    <scope>NUCLEOTIDE SEQUENCE [LARGE SCALE GENOMIC DNA]</scope>
    <source>
        <strain evidence="1 2">WT001</strain>
    </source>
</reference>
<evidence type="ECO:0000313" key="2">
    <source>
        <dbReference type="Proteomes" id="UP000005267"/>
    </source>
</evidence>
<dbReference type="GO" id="GO:0016301">
    <property type="term" value="F:kinase activity"/>
    <property type="evidence" value="ECO:0007669"/>
    <property type="project" value="UniProtKB-KW"/>
</dbReference>
<dbReference type="GO" id="GO:0019748">
    <property type="term" value="P:secondary metabolic process"/>
    <property type="evidence" value="ECO:0007669"/>
    <property type="project" value="InterPro"/>
</dbReference>
<dbReference type="AlphaFoldDB" id="I3U965"/>
<dbReference type="KEGG" id="aka:TKWG_05260"/>
<dbReference type="GO" id="GO:0016773">
    <property type="term" value="F:phosphotransferase activity, alcohol group as acceptor"/>
    <property type="evidence" value="ECO:0007669"/>
    <property type="project" value="InterPro"/>
</dbReference>
<sequence>MTDDKPDSEPARQDRRAHACIQPTTDADVEVFTPWMNKWNLIRDGMPIVTPGSSLLPVKMNNTMAMLKIAHDEHEIRGGKVLQWWDGNGAARVFARNANALVMERAQGKQSLMHMALHGQDDNASRIACATVAQLHAHARRVSGRPELVPLQLWFADLFAGVGSNPVLQQCAKAAQRLLAKPEEITVLHGDIHHDNILEFTARGWLAIDPKGLVGERGFDYANLIVNPDLPTVTDPVRFARQVQVISQAASLDRHRLLCWVLAFAGLSAVWFIQDASEAQAQQDLNVARLALKALSLHPD</sequence>
<keyword evidence="1" id="KW-0808">Transferase</keyword>
<dbReference type="EMBL" id="CP003555">
    <property type="protein sequence ID" value="AFK61553.1"/>
    <property type="molecule type" value="Genomic_DNA"/>
</dbReference>
<gene>
    <name evidence="1" type="ordered locus">TKWG_05260</name>
</gene>
<dbReference type="InterPro" id="IPR006748">
    <property type="entry name" value="NH2Glyco/OHUrea_AB-resist_kin"/>
</dbReference>
<name>I3U965_ADVKW</name>
<reference evidence="2" key="2">
    <citation type="journal article" date="2013" name="PLoS ONE">
        <title>Genome implosion elicits host-confinement in Alcaligenaceae: evidence from the comparative genomics of Tetrathiobacter kashmirensis, a pathogen in the making.</title>
        <authorList>
            <person name="Ghosh W."/>
            <person name="Alam M."/>
            <person name="Roy C."/>
            <person name="Pyne P."/>
            <person name="George A."/>
            <person name="Chakraborty R."/>
            <person name="Majumder S."/>
            <person name="Agarwal A."/>
            <person name="Chakraborty S."/>
            <person name="Majumdar S."/>
            <person name="Gupta S.K."/>
        </authorList>
    </citation>
    <scope>NUCLEOTIDE SEQUENCE [LARGE SCALE GENOMIC DNA]</scope>
    <source>
        <strain evidence="2">WT001</strain>
    </source>
</reference>
<dbReference type="Pfam" id="PF04655">
    <property type="entry name" value="APH_6_hur"/>
    <property type="match status" value="1"/>
</dbReference>
<protein>
    <submittedName>
        <fullName evidence="1">Aminoglycoside/hydroxyurea antibiotic resistance kinase</fullName>
    </submittedName>
</protein>
<proteinExistence type="predicted"/>
<dbReference type="RefSeq" id="WP_014749644.1">
    <property type="nucleotide sequence ID" value="NC_017964.1"/>
</dbReference>
<keyword evidence="2" id="KW-1185">Reference proteome</keyword>
<dbReference type="HOGENOM" id="CLU_061172_0_0_4"/>
<organism evidence="1 2">
    <name type="scientific">Advenella kashmirensis (strain DSM 17095 / LMG 22695 / WT001)</name>
    <name type="common">Tetrathiobacter kashmirensis</name>
    <dbReference type="NCBI Taxonomy" id="1036672"/>
    <lineage>
        <taxon>Bacteria</taxon>
        <taxon>Pseudomonadati</taxon>
        <taxon>Pseudomonadota</taxon>
        <taxon>Betaproteobacteria</taxon>
        <taxon>Burkholderiales</taxon>
        <taxon>Alcaligenaceae</taxon>
    </lineage>
</organism>
<dbReference type="Proteomes" id="UP000005267">
    <property type="component" value="Chromosome"/>
</dbReference>
<evidence type="ECO:0000313" key="1">
    <source>
        <dbReference type="EMBL" id="AFK61553.1"/>
    </source>
</evidence>